<sequence length="766" mass="85938">MLSALIILALSTSITNAQIDGEFWWLKDKLAEIKGVKPDPVKYEEVSEFENDETDKVVFRDKNTADDGTSDRANGWNFRFQDHTQLTWPDERRAKATKVQSTTTKPSENNDDVLNFKFPDSDNYIWKDVINASRKNVPSNSTTDNTTKNKTILITDNVTFKVYKQETTQVQNICTYLKKSECKRRNGLIYVKREGQIPKKPATESQFICCILPLPSDKPSQIYFADDNLVNQRFKRSTNNGDSMSSALKQRNALMLRKFAIPKRNLKAPMSTMATKVTQKIVTPEDDYVDPYANIKTSNFKNQYVPNNPYQVTSTQYEYGNQDYVEDYIVELPRPGLVGLYSDHGHGSTWTFGGGKTDSPYGTIDDTDLVEDDPAPGYSTFDPRLVDRKVTGISKSSTQKPMKFSTDDSDEFSYDSQSQTVNFHSNPDFQVLRGFKLLNFFRNTSRIYSKNGRKTTTTERVRDSSECINTQPVLVQSSEEAFYDDVFDVNDGIFKECGKAVKDPLKDCEHDKQMGEADIGSHPWLALAVLTKSPQSILCYAALVHPRAAVTAADCVYGRTSSGEVTLLAGIWDLEDSESIRSQQRMVSIHIDQQYKPGNLAHNLAMLHWKRPLSLGVNVQPACIADPHVGDECKLVGWGGYDQGMGYGTRPRWQRASILTPRQCNERLSSSNRRVTLPPDTFCASVEAKTTVVRAIKIDATVLADQKCEKDVFHLIHGDQRVGGPLTCSAGGRHAVVGVAVWRDSALLLLPAHEWAARAAAALRIR</sequence>
<name>A0ACC0K760_CHOFU</name>
<evidence type="ECO:0000313" key="2">
    <source>
        <dbReference type="Proteomes" id="UP001064048"/>
    </source>
</evidence>
<gene>
    <name evidence="1" type="ORF">MSG28_004738</name>
</gene>
<accession>A0ACC0K760</accession>
<protein>
    <submittedName>
        <fullName evidence="1">Uncharacterized protein</fullName>
    </submittedName>
</protein>
<dbReference type="EMBL" id="CM046107">
    <property type="protein sequence ID" value="KAI8432322.1"/>
    <property type="molecule type" value="Genomic_DNA"/>
</dbReference>
<dbReference type="Proteomes" id="UP001064048">
    <property type="component" value="Chromosome 7"/>
</dbReference>
<organism evidence="1 2">
    <name type="scientific">Choristoneura fumiferana</name>
    <name type="common">Spruce budworm moth</name>
    <name type="synonym">Archips fumiferana</name>
    <dbReference type="NCBI Taxonomy" id="7141"/>
    <lineage>
        <taxon>Eukaryota</taxon>
        <taxon>Metazoa</taxon>
        <taxon>Ecdysozoa</taxon>
        <taxon>Arthropoda</taxon>
        <taxon>Hexapoda</taxon>
        <taxon>Insecta</taxon>
        <taxon>Pterygota</taxon>
        <taxon>Neoptera</taxon>
        <taxon>Endopterygota</taxon>
        <taxon>Lepidoptera</taxon>
        <taxon>Glossata</taxon>
        <taxon>Ditrysia</taxon>
        <taxon>Tortricoidea</taxon>
        <taxon>Tortricidae</taxon>
        <taxon>Tortricinae</taxon>
        <taxon>Choristoneura</taxon>
    </lineage>
</organism>
<reference evidence="1 2" key="1">
    <citation type="journal article" date="2022" name="Genome Biol. Evol.">
        <title>The Spruce Budworm Genome: Reconstructing the Evolutionary History of Antifreeze Proteins.</title>
        <authorList>
            <person name="Beliveau C."/>
            <person name="Gagne P."/>
            <person name="Picq S."/>
            <person name="Vernygora O."/>
            <person name="Keeling C.I."/>
            <person name="Pinkney K."/>
            <person name="Doucet D."/>
            <person name="Wen F."/>
            <person name="Johnston J.S."/>
            <person name="Maaroufi H."/>
            <person name="Boyle B."/>
            <person name="Laroche J."/>
            <person name="Dewar K."/>
            <person name="Juretic N."/>
            <person name="Blackburn G."/>
            <person name="Nisole A."/>
            <person name="Brunet B."/>
            <person name="Brandao M."/>
            <person name="Lumley L."/>
            <person name="Duan J."/>
            <person name="Quan G."/>
            <person name="Lucarotti C.J."/>
            <person name="Roe A.D."/>
            <person name="Sperling F.A.H."/>
            <person name="Levesque R.C."/>
            <person name="Cusson M."/>
        </authorList>
    </citation>
    <scope>NUCLEOTIDE SEQUENCE [LARGE SCALE GENOMIC DNA]</scope>
    <source>
        <strain evidence="1">Glfc:IPQL:Cfum</strain>
    </source>
</reference>
<evidence type="ECO:0000313" key="1">
    <source>
        <dbReference type="EMBL" id="KAI8432322.1"/>
    </source>
</evidence>
<proteinExistence type="predicted"/>
<comment type="caution">
    <text evidence="1">The sequence shown here is derived from an EMBL/GenBank/DDBJ whole genome shotgun (WGS) entry which is preliminary data.</text>
</comment>
<keyword evidence="2" id="KW-1185">Reference proteome</keyword>